<protein>
    <submittedName>
        <fullName evidence="5">Acyltransferase family protein</fullName>
    </submittedName>
</protein>
<name>A0ABS6JCD6_9BACI</name>
<feature type="transmembrane region" description="Helical" evidence="3">
    <location>
        <begin position="206"/>
        <end position="226"/>
    </location>
</feature>
<comment type="subcellular location">
    <subcellularLocation>
        <location evidence="1">Membrane</location>
    </subcellularLocation>
</comment>
<feature type="transmembrane region" description="Helical" evidence="3">
    <location>
        <begin position="147"/>
        <end position="165"/>
    </location>
</feature>
<dbReference type="Pfam" id="PF01757">
    <property type="entry name" value="Acyl_transf_3"/>
    <property type="match status" value="1"/>
</dbReference>
<feature type="transmembrane region" description="Helical" evidence="3">
    <location>
        <begin position="238"/>
        <end position="256"/>
    </location>
</feature>
<feature type="transmembrane region" description="Helical" evidence="3">
    <location>
        <begin position="309"/>
        <end position="327"/>
    </location>
</feature>
<dbReference type="InterPro" id="IPR002656">
    <property type="entry name" value="Acyl_transf_3_dom"/>
</dbReference>
<evidence type="ECO:0000313" key="6">
    <source>
        <dbReference type="Proteomes" id="UP000784880"/>
    </source>
</evidence>
<organism evidence="5 6">
    <name type="scientific">Evansella tamaricis</name>
    <dbReference type="NCBI Taxonomy" id="2069301"/>
    <lineage>
        <taxon>Bacteria</taxon>
        <taxon>Bacillati</taxon>
        <taxon>Bacillota</taxon>
        <taxon>Bacilli</taxon>
        <taxon>Bacillales</taxon>
        <taxon>Bacillaceae</taxon>
        <taxon>Evansella</taxon>
    </lineage>
</organism>
<evidence type="ECO:0000313" key="5">
    <source>
        <dbReference type="EMBL" id="MBU9711168.1"/>
    </source>
</evidence>
<reference evidence="5 6" key="1">
    <citation type="submission" date="2021-06" db="EMBL/GenBank/DDBJ databases">
        <title>Bacillus sp. RD4P76, an endophyte from a halophyte.</title>
        <authorList>
            <person name="Sun J.-Q."/>
        </authorList>
    </citation>
    <scope>NUCLEOTIDE SEQUENCE [LARGE SCALE GENOMIC DNA]</scope>
    <source>
        <strain evidence="5 6">CGMCC 1.15917</strain>
    </source>
</reference>
<dbReference type="GO" id="GO:0016746">
    <property type="term" value="F:acyltransferase activity"/>
    <property type="evidence" value="ECO:0007669"/>
    <property type="project" value="UniProtKB-KW"/>
</dbReference>
<evidence type="ECO:0000256" key="2">
    <source>
        <dbReference type="ARBA" id="ARBA00007400"/>
    </source>
</evidence>
<proteinExistence type="inferred from homology"/>
<evidence type="ECO:0000256" key="1">
    <source>
        <dbReference type="ARBA" id="ARBA00004370"/>
    </source>
</evidence>
<evidence type="ECO:0000256" key="3">
    <source>
        <dbReference type="SAM" id="Phobius"/>
    </source>
</evidence>
<evidence type="ECO:0000259" key="4">
    <source>
        <dbReference type="Pfam" id="PF01757"/>
    </source>
</evidence>
<comment type="caution">
    <text evidence="5">The sequence shown here is derived from an EMBL/GenBank/DDBJ whole genome shotgun (WGS) entry which is preliminary data.</text>
</comment>
<keyword evidence="6" id="KW-1185">Reference proteome</keyword>
<accession>A0ABS6JCD6</accession>
<sequence>MENDRTVDILRVIAIISIMITHSNPNTSINQIVAYDITLMVLLIGVSFYLYYQEKRIHYMYYIKNQFNKIVIPTWIFLTIFFILFYIISLIMNDSYYFNNLDWIHFIFVYLMVGNIEYIWIVKVFFLVSIFSPLLFSLSNKIKSNKLYLLILLIGFLLYYFLLQYNYDFSNGNYQLLFQHFVMHPFGFSLIVALGIRLKKLKTREIILVCVFCFIVYFLLLVWNRFSSTQYDRYLPTLYYFSYGLFSSLLLYLFVQIKGVQKLWRNKFVIFVSENVIWLFLWHLIPIYILKFTDLGTSIGEEHFLTRLLFIFGTAILLTFIQTRFSIGRKSSRAM</sequence>
<feature type="transmembrane region" description="Helical" evidence="3">
    <location>
        <begin position="32"/>
        <end position="52"/>
    </location>
</feature>
<feature type="transmembrane region" description="Helical" evidence="3">
    <location>
        <begin position="177"/>
        <end position="194"/>
    </location>
</feature>
<feature type="domain" description="Acyltransferase 3" evidence="4">
    <location>
        <begin position="7"/>
        <end position="320"/>
    </location>
</feature>
<keyword evidence="3" id="KW-0472">Membrane</keyword>
<keyword evidence="3" id="KW-0812">Transmembrane</keyword>
<feature type="transmembrane region" description="Helical" evidence="3">
    <location>
        <begin position="268"/>
        <end position="289"/>
    </location>
</feature>
<dbReference type="RefSeq" id="WP_217065055.1">
    <property type="nucleotide sequence ID" value="NZ_JAHQCS010000061.1"/>
</dbReference>
<keyword evidence="3" id="KW-1133">Transmembrane helix</keyword>
<keyword evidence="5" id="KW-0808">Transferase</keyword>
<feature type="transmembrane region" description="Helical" evidence="3">
    <location>
        <begin position="103"/>
        <end position="135"/>
    </location>
</feature>
<comment type="similarity">
    <text evidence="2">Belongs to the acyltransferase 3 family.</text>
</comment>
<dbReference type="Proteomes" id="UP000784880">
    <property type="component" value="Unassembled WGS sequence"/>
</dbReference>
<dbReference type="EMBL" id="JAHQCS010000061">
    <property type="protein sequence ID" value="MBU9711168.1"/>
    <property type="molecule type" value="Genomic_DNA"/>
</dbReference>
<feature type="transmembrane region" description="Helical" evidence="3">
    <location>
        <begin position="72"/>
        <end position="91"/>
    </location>
</feature>
<gene>
    <name evidence="5" type="ORF">KS419_05420</name>
</gene>
<keyword evidence="5" id="KW-0012">Acyltransferase</keyword>